<reference evidence="2" key="1">
    <citation type="journal article" date="2008" name="Nat. Genet.">
        <title>The Pristionchus pacificus genome provides a unique perspective on nematode lifestyle and parasitism.</title>
        <authorList>
            <person name="Dieterich C."/>
            <person name="Clifton S.W."/>
            <person name="Schuster L.N."/>
            <person name="Chinwalla A."/>
            <person name="Delehaunty K."/>
            <person name="Dinkelacker I."/>
            <person name="Fulton L."/>
            <person name="Fulton R."/>
            <person name="Godfrey J."/>
            <person name="Minx P."/>
            <person name="Mitreva M."/>
            <person name="Roeseler W."/>
            <person name="Tian H."/>
            <person name="Witte H."/>
            <person name="Yang S.P."/>
            <person name="Wilson R.K."/>
            <person name="Sommer R.J."/>
        </authorList>
    </citation>
    <scope>NUCLEOTIDE SEQUENCE [LARGE SCALE GENOMIC DNA]</scope>
    <source>
        <strain evidence="2">PS312</strain>
    </source>
</reference>
<dbReference type="AlphaFoldDB" id="A0A2A6BKT0"/>
<evidence type="ECO:0000313" key="1">
    <source>
        <dbReference type="EnsemblMetazoa" id="PPA43983.1"/>
    </source>
</evidence>
<evidence type="ECO:0000313" key="2">
    <source>
        <dbReference type="Proteomes" id="UP000005239"/>
    </source>
</evidence>
<dbReference type="EnsemblMetazoa" id="PPA43983.1">
    <property type="protein sequence ID" value="PPA43983.1"/>
    <property type="gene ID" value="WBGene00282352"/>
</dbReference>
<gene>
    <name evidence="1" type="primary">WBGene00282352</name>
</gene>
<name>A0A2A6BKT0_PRIPA</name>
<proteinExistence type="predicted"/>
<sequence length="129" mass="13836">MVHSSGWQSVCRGRAPCAVFHRIVYAVMPGHFHDMYFFRINPHTWEVLGRGAGGGEAAGSRCCTIAAEGGALTSTESDSISGRADRRRLGRAPETSQSTEGGVLEWAGTDSAEILTKPSNHAKLFTSNK</sequence>
<protein>
    <submittedName>
        <fullName evidence="1">Uncharacterized protein</fullName>
    </submittedName>
</protein>
<reference evidence="1" key="2">
    <citation type="submission" date="2022-06" db="UniProtKB">
        <authorList>
            <consortium name="EnsemblMetazoa"/>
        </authorList>
    </citation>
    <scope>IDENTIFICATION</scope>
    <source>
        <strain evidence="1">PS312</strain>
    </source>
</reference>
<dbReference type="Proteomes" id="UP000005239">
    <property type="component" value="Unassembled WGS sequence"/>
</dbReference>
<accession>A0A2A6BKT0</accession>
<keyword evidence="2" id="KW-1185">Reference proteome</keyword>
<accession>A0A8R1V274</accession>
<organism evidence="1 2">
    <name type="scientific">Pristionchus pacificus</name>
    <name type="common">Parasitic nematode worm</name>
    <dbReference type="NCBI Taxonomy" id="54126"/>
    <lineage>
        <taxon>Eukaryota</taxon>
        <taxon>Metazoa</taxon>
        <taxon>Ecdysozoa</taxon>
        <taxon>Nematoda</taxon>
        <taxon>Chromadorea</taxon>
        <taxon>Rhabditida</taxon>
        <taxon>Rhabditina</taxon>
        <taxon>Diplogasteromorpha</taxon>
        <taxon>Diplogasteroidea</taxon>
        <taxon>Neodiplogasteridae</taxon>
        <taxon>Pristionchus</taxon>
    </lineage>
</organism>